<organism evidence="1 2">
    <name type="scientific">Entamoeba invadens IP1</name>
    <dbReference type="NCBI Taxonomy" id="370355"/>
    <lineage>
        <taxon>Eukaryota</taxon>
        <taxon>Amoebozoa</taxon>
        <taxon>Evosea</taxon>
        <taxon>Archamoebae</taxon>
        <taxon>Mastigamoebida</taxon>
        <taxon>Entamoebidae</taxon>
        <taxon>Entamoeba</taxon>
    </lineage>
</organism>
<sequence length="137" mass="15620">MKLTCQVLARKMTMRTLHFFVWKRYTLPNNKIVSSQTMAPLIDILRAAIDSLYRQKHVASINRSVLEKFGMTSQLLCQCGLEYFADEVPSSPICYSPELKYQFRSSISAFRPCSDNSYIVLSDSGSLEVNSLYSQSN</sequence>
<protein>
    <submittedName>
        <fullName evidence="1">Uncharacterized protein</fullName>
    </submittedName>
</protein>
<dbReference type="KEGG" id="eiv:EIN_374680"/>
<dbReference type="RefSeq" id="XP_004182769.1">
    <property type="nucleotide sequence ID" value="XM_004182721.1"/>
</dbReference>
<proteinExistence type="predicted"/>
<gene>
    <name evidence="1" type="ORF">EIN_374680</name>
</gene>
<reference evidence="1 2" key="1">
    <citation type="submission" date="2012-10" db="EMBL/GenBank/DDBJ databases">
        <authorList>
            <person name="Zafar N."/>
            <person name="Inman J."/>
            <person name="Hall N."/>
            <person name="Lorenzi H."/>
            <person name="Caler E."/>
        </authorList>
    </citation>
    <scope>NUCLEOTIDE SEQUENCE [LARGE SCALE GENOMIC DNA]</scope>
    <source>
        <strain evidence="1 2">IP1</strain>
    </source>
</reference>
<dbReference type="OrthoDB" id="27129at2759"/>
<dbReference type="Proteomes" id="UP000014680">
    <property type="component" value="Unassembled WGS sequence"/>
</dbReference>
<evidence type="ECO:0000313" key="1">
    <source>
        <dbReference type="EMBL" id="ELP83423.1"/>
    </source>
</evidence>
<accession>A0A0A1TVW5</accession>
<dbReference type="VEuPathDB" id="AmoebaDB:EIN_374680"/>
<dbReference type="EMBL" id="KB207268">
    <property type="protein sequence ID" value="ELP83423.1"/>
    <property type="molecule type" value="Genomic_DNA"/>
</dbReference>
<name>A0A0A1TVW5_ENTIV</name>
<dbReference type="AlphaFoldDB" id="A0A0A1TVW5"/>
<evidence type="ECO:0000313" key="2">
    <source>
        <dbReference type="Proteomes" id="UP000014680"/>
    </source>
</evidence>
<keyword evidence="2" id="KW-1185">Reference proteome</keyword>
<dbReference type="GeneID" id="14882493"/>